<reference evidence="2" key="1">
    <citation type="journal article" date="2022" name="Mol. Ecol. Resour.">
        <title>The genomes of chicory, endive, great burdock and yacon provide insights into Asteraceae palaeo-polyploidization history and plant inulin production.</title>
        <authorList>
            <person name="Fan W."/>
            <person name="Wang S."/>
            <person name="Wang H."/>
            <person name="Wang A."/>
            <person name="Jiang F."/>
            <person name="Liu H."/>
            <person name="Zhao H."/>
            <person name="Xu D."/>
            <person name="Zhang Y."/>
        </authorList>
    </citation>
    <scope>NUCLEOTIDE SEQUENCE [LARGE SCALE GENOMIC DNA]</scope>
    <source>
        <strain evidence="2">cv. Yunnan</strain>
    </source>
</reference>
<proteinExistence type="predicted"/>
<dbReference type="EMBL" id="CM042038">
    <property type="protein sequence ID" value="KAI3730423.1"/>
    <property type="molecule type" value="Genomic_DNA"/>
</dbReference>
<reference evidence="1 2" key="2">
    <citation type="journal article" date="2022" name="Mol. Ecol. Resour.">
        <title>The genomes of chicory, endive, great burdock and yacon provide insights into Asteraceae paleo-polyploidization history and plant inulin production.</title>
        <authorList>
            <person name="Fan W."/>
            <person name="Wang S."/>
            <person name="Wang H."/>
            <person name="Wang A."/>
            <person name="Jiang F."/>
            <person name="Liu H."/>
            <person name="Zhao H."/>
            <person name="Xu D."/>
            <person name="Zhang Y."/>
        </authorList>
    </citation>
    <scope>NUCLEOTIDE SEQUENCE [LARGE SCALE GENOMIC DNA]</scope>
    <source>
        <strain evidence="2">cv. Yunnan</strain>
        <tissue evidence="1">Leaves</tissue>
    </source>
</reference>
<organism evidence="1 2">
    <name type="scientific">Smallanthus sonchifolius</name>
    <dbReference type="NCBI Taxonomy" id="185202"/>
    <lineage>
        <taxon>Eukaryota</taxon>
        <taxon>Viridiplantae</taxon>
        <taxon>Streptophyta</taxon>
        <taxon>Embryophyta</taxon>
        <taxon>Tracheophyta</taxon>
        <taxon>Spermatophyta</taxon>
        <taxon>Magnoliopsida</taxon>
        <taxon>eudicotyledons</taxon>
        <taxon>Gunneridae</taxon>
        <taxon>Pentapetalae</taxon>
        <taxon>asterids</taxon>
        <taxon>campanulids</taxon>
        <taxon>Asterales</taxon>
        <taxon>Asteraceae</taxon>
        <taxon>Asteroideae</taxon>
        <taxon>Heliantheae alliance</taxon>
        <taxon>Millerieae</taxon>
        <taxon>Smallanthus</taxon>
    </lineage>
</organism>
<gene>
    <name evidence="1" type="ORF">L1987_61593</name>
</gene>
<comment type="caution">
    <text evidence="1">The sequence shown here is derived from an EMBL/GenBank/DDBJ whole genome shotgun (WGS) entry which is preliminary data.</text>
</comment>
<name>A0ACB9C861_9ASTR</name>
<keyword evidence="2" id="KW-1185">Reference proteome</keyword>
<protein>
    <submittedName>
        <fullName evidence="1">Uncharacterized protein</fullName>
    </submittedName>
</protein>
<dbReference type="Proteomes" id="UP001056120">
    <property type="component" value="Linkage Group LG21"/>
</dbReference>
<evidence type="ECO:0000313" key="1">
    <source>
        <dbReference type="EMBL" id="KAI3730423.1"/>
    </source>
</evidence>
<sequence length="139" mass="16171">MMNMIPYHLQTMQQQQQNYVYGFRVTPLPSPWIGHEVIPVRYTMATFYPRSVEYVDDLAILNTMRVNQEPMHLYTQIPYLHRRPALMHPFEAFLEDSLMRHELEADAVAQQRLIVGTSGSGLSEEKISKHLHVSTALMV</sequence>
<evidence type="ECO:0000313" key="2">
    <source>
        <dbReference type="Proteomes" id="UP001056120"/>
    </source>
</evidence>
<accession>A0ACB9C861</accession>